<protein>
    <submittedName>
        <fullName evidence="1">Uncharacterized protein</fullName>
    </submittedName>
</protein>
<reference evidence="1" key="1">
    <citation type="submission" date="2023-03" db="EMBL/GenBank/DDBJ databases">
        <title>Massive genome expansion in bonnet fungi (Mycena s.s.) driven by repeated elements and novel gene families across ecological guilds.</title>
        <authorList>
            <consortium name="Lawrence Berkeley National Laboratory"/>
            <person name="Harder C.B."/>
            <person name="Miyauchi S."/>
            <person name="Viragh M."/>
            <person name="Kuo A."/>
            <person name="Thoen E."/>
            <person name="Andreopoulos B."/>
            <person name="Lu D."/>
            <person name="Skrede I."/>
            <person name="Drula E."/>
            <person name="Henrissat B."/>
            <person name="Morin E."/>
            <person name="Kohler A."/>
            <person name="Barry K."/>
            <person name="LaButti K."/>
            <person name="Morin E."/>
            <person name="Salamov A."/>
            <person name="Lipzen A."/>
            <person name="Mereny Z."/>
            <person name="Hegedus B."/>
            <person name="Baldrian P."/>
            <person name="Stursova M."/>
            <person name="Weitz H."/>
            <person name="Taylor A."/>
            <person name="Grigoriev I.V."/>
            <person name="Nagy L.G."/>
            <person name="Martin F."/>
            <person name="Kauserud H."/>
        </authorList>
    </citation>
    <scope>NUCLEOTIDE SEQUENCE</scope>
    <source>
        <strain evidence="1">CBHHK188m</strain>
    </source>
</reference>
<dbReference type="Proteomes" id="UP001215280">
    <property type="component" value="Unassembled WGS sequence"/>
</dbReference>
<evidence type="ECO:0000313" key="1">
    <source>
        <dbReference type="EMBL" id="KAJ7760109.1"/>
    </source>
</evidence>
<proteinExistence type="predicted"/>
<name>A0AAD7NGL0_9AGAR</name>
<sequence>MTSPSLCPATLAARGTGPPRDGLWVFDQRCRPFQRYEQDLWALADGFGTKFVPYGKAVFEGYRVERETGGIPLFVVNYPVSRVLLMSFFQGAECCRGCRRRAATSIRRRRRALRDRRWQLTTCIRSDPLGSYWFVSLRPWSGPSFCAVSTACGVRVVAGAGLRLLGSENPMVVGGEGNHASPVAYSGRGGLAALPPPGDGGSKRSRGLSAEIILIIRTPALCFLPFTPKTKDFLESDYGNHIHIHPSGREGLIKS</sequence>
<keyword evidence="2" id="KW-1185">Reference proteome</keyword>
<evidence type="ECO:0000313" key="2">
    <source>
        <dbReference type="Proteomes" id="UP001215280"/>
    </source>
</evidence>
<organism evidence="1 2">
    <name type="scientific">Mycena maculata</name>
    <dbReference type="NCBI Taxonomy" id="230809"/>
    <lineage>
        <taxon>Eukaryota</taxon>
        <taxon>Fungi</taxon>
        <taxon>Dikarya</taxon>
        <taxon>Basidiomycota</taxon>
        <taxon>Agaricomycotina</taxon>
        <taxon>Agaricomycetes</taxon>
        <taxon>Agaricomycetidae</taxon>
        <taxon>Agaricales</taxon>
        <taxon>Marasmiineae</taxon>
        <taxon>Mycenaceae</taxon>
        <taxon>Mycena</taxon>
    </lineage>
</organism>
<dbReference type="EMBL" id="JARJLG010000050">
    <property type="protein sequence ID" value="KAJ7760109.1"/>
    <property type="molecule type" value="Genomic_DNA"/>
</dbReference>
<dbReference type="AlphaFoldDB" id="A0AAD7NGL0"/>
<gene>
    <name evidence="1" type="ORF">DFH07DRAFT_441573</name>
</gene>
<comment type="caution">
    <text evidence="1">The sequence shown here is derived from an EMBL/GenBank/DDBJ whole genome shotgun (WGS) entry which is preliminary data.</text>
</comment>
<accession>A0AAD7NGL0</accession>